<dbReference type="PANTHER" id="PTHR43685">
    <property type="entry name" value="GLYCOSYLTRANSFERASE"/>
    <property type="match status" value="1"/>
</dbReference>
<feature type="transmembrane region" description="Helical" evidence="2">
    <location>
        <begin position="904"/>
        <end position="923"/>
    </location>
</feature>
<proteinExistence type="predicted"/>
<dbReference type="InterPro" id="IPR050834">
    <property type="entry name" value="Glycosyltransf_2"/>
</dbReference>
<dbReference type="Proteomes" id="UP000316252">
    <property type="component" value="Unassembled WGS sequence"/>
</dbReference>
<dbReference type="InterPro" id="IPR029044">
    <property type="entry name" value="Nucleotide-diphossugar_trans"/>
</dbReference>
<dbReference type="SUPFAM" id="SSF53448">
    <property type="entry name" value="Nucleotide-diphospho-sugar transferases"/>
    <property type="match status" value="1"/>
</dbReference>
<keyword evidence="4" id="KW-1185">Reference proteome</keyword>
<dbReference type="Pfam" id="PF13641">
    <property type="entry name" value="Glyco_tranf_2_3"/>
    <property type="match status" value="1"/>
</dbReference>
<dbReference type="PANTHER" id="PTHR43685:SF3">
    <property type="entry name" value="SLR2126 PROTEIN"/>
    <property type="match status" value="1"/>
</dbReference>
<organism evidence="3 4">
    <name type="scientific">Schumannella soli</name>
    <dbReference type="NCBI Taxonomy" id="2590779"/>
    <lineage>
        <taxon>Bacteria</taxon>
        <taxon>Bacillati</taxon>
        <taxon>Actinomycetota</taxon>
        <taxon>Actinomycetes</taxon>
        <taxon>Micrococcales</taxon>
        <taxon>Microbacteriaceae</taxon>
        <taxon>Schumannella</taxon>
    </lineage>
</organism>
<keyword evidence="2" id="KW-0812">Transmembrane</keyword>
<feature type="transmembrane region" description="Helical" evidence="2">
    <location>
        <begin position="687"/>
        <end position="710"/>
    </location>
</feature>
<feature type="transmembrane region" description="Helical" evidence="2">
    <location>
        <begin position="469"/>
        <end position="488"/>
    </location>
</feature>
<name>A0A506Y6T0_9MICO</name>
<feature type="transmembrane region" description="Helical" evidence="2">
    <location>
        <begin position="252"/>
        <end position="273"/>
    </location>
</feature>
<dbReference type="EMBL" id="VHQG01000001">
    <property type="protein sequence ID" value="TPW77220.1"/>
    <property type="molecule type" value="Genomic_DNA"/>
</dbReference>
<evidence type="ECO:0000313" key="3">
    <source>
        <dbReference type="EMBL" id="TPW77220.1"/>
    </source>
</evidence>
<comment type="caution">
    <text evidence="3">The sequence shown here is derived from an EMBL/GenBank/DDBJ whole genome shotgun (WGS) entry which is preliminary data.</text>
</comment>
<dbReference type="GO" id="GO:0016740">
    <property type="term" value="F:transferase activity"/>
    <property type="evidence" value="ECO:0007669"/>
    <property type="project" value="UniProtKB-KW"/>
</dbReference>
<dbReference type="RefSeq" id="WP_141161748.1">
    <property type="nucleotide sequence ID" value="NZ_VHQG01000001.1"/>
</dbReference>
<feature type="transmembrane region" description="Helical" evidence="2">
    <location>
        <begin position="285"/>
        <end position="305"/>
    </location>
</feature>
<sequence>MQPRVTAIVVAHNGEEHLGRTLAALSAQTRPVDRTVLVDVESGDGTAALLDAAAGSAPAAESIRATGRTFGAGARAATRTLPPAEGADEWIWLLAADTAPEPAALAALLGAVEVAPSVAIAGPKVVDRDDHALLLEYGGTMTALGTSVALVDRELDQAQFDRDDDVLGVGATGMLVRRHVWDSLEGFDAGLPSTDSGLDLSVRARLAGHRVVRVPSARVERVSPPQDFGRRRPTRVSTRRRLARRAQLHRRFAYAPGAALPIHWLALVPLALFRSIGHLLAKRPSAVGGEFAAAFAAAFAPRGVGAARGRIRRHRELGWAAVAPLRLTGMALRERRSSLRERAEETRAGEAPLVRAEFFAGGGIWTVLIAAALGAGLFWWLIGASAVQGGGLLPLSGSIGELWSNALGGWREVGVGTRGPADPFAVLLALLGSITFWSPSVAIVTLWIVALPLAALGAWWCATRMSRRAWPPAVAALLWALAPPLLVALGDGRIGAVIAHLALPWFVLALIEGRRSWSAAATAGLLLAVTAAAAPSLLPALLIAWFGWLVTHPRALHRLIAVPLPTLAVFAPLALAQLGRGTPLAIFADPGVVLHYAASSGWGLSLLEPRDGANGWEAIAAAVGLGHVYGQVLVAALLAPLAATALAALFLRGSQRAIPALVLALLGLLTAVAAGHLVLVADGADAVALWPGAGLSLFWMGLIASGAVALQSLDRLGVLAGVIVLVCSAIAVGPLGVGLALRQTPAQAGTGQTLPAAVGAQAASTPRITTLVITPLADGTASAEIVRGSGAALDRQSTWVATNPRLSADERRLATLAGNLSSRSGLDPRDQLRDLGIVYVVVPKAVDGASTEQAAVRVRITEALDGTAALTPVGAGQTRSGDALWRVPGAEPAEIPAAPSVAPAPVLTTVQLIVLGATVLLAVPTRRRRRVVSETGLPGEDPADTFAEDEDA</sequence>
<accession>A0A506Y6T0</accession>
<feature type="transmembrane region" description="Helical" evidence="2">
    <location>
        <begin position="523"/>
        <end position="549"/>
    </location>
</feature>
<keyword evidence="2" id="KW-1133">Transmembrane helix</keyword>
<feature type="transmembrane region" description="Helical" evidence="2">
    <location>
        <begin position="627"/>
        <end position="651"/>
    </location>
</feature>
<keyword evidence="2" id="KW-0472">Membrane</keyword>
<feature type="transmembrane region" description="Helical" evidence="2">
    <location>
        <begin position="658"/>
        <end position="681"/>
    </location>
</feature>
<feature type="transmembrane region" description="Helical" evidence="2">
    <location>
        <begin position="494"/>
        <end position="511"/>
    </location>
</feature>
<feature type="region of interest" description="Disordered" evidence="1">
    <location>
        <begin position="933"/>
        <end position="952"/>
    </location>
</feature>
<dbReference type="OrthoDB" id="3734530at2"/>
<evidence type="ECO:0000256" key="2">
    <source>
        <dbReference type="SAM" id="Phobius"/>
    </source>
</evidence>
<evidence type="ECO:0000256" key="1">
    <source>
        <dbReference type="SAM" id="MobiDB-lite"/>
    </source>
</evidence>
<feature type="transmembrane region" description="Helical" evidence="2">
    <location>
        <begin position="358"/>
        <end position="382"/>
    </location>
</feature>
<gene>
    <name evidence="3" type="ORF">FJ657_00470</name>
</gene>
<keyword evidence="3" id="KW-0808">Transferase</keyword>
<feature type="compositionally biased region" description="Acidic residues" evidence="1">
    <location>
        <begin position="941"/>
        <end position="952"/>
    </location>
</feature>
<feature type="transmembrane region" description="Helical" evidence="2">
    <location>
        <begin position="555"/>
        <end position="575"/>
    </location>
</feature>
<feature type="transmembrane region" description="Helical" evidence="2">
    <location>
        <begin position="436"/>
        <end position="462"/>
    </location>
</feature>
<dbReference type="Gene3D" id="3.90.550.10">
    <property type="entry name" value="Spore Coat Polysaccharide Biosynthesis Protein SpsA, Chain A"/>
    <property type="match status" value="1"/>
</dbReference>
<feature type="transmembrane region" description="Helical" evidence="2">
    <location>
        <begin position="717"/>
        <end position="741"/>
    </location>
</feature>
<dbReference type="AlphaFoldDB" id="A0A506Y6T0"/>
<protein>
    <submittedName>
        <fullName evidence="3">Glycosyltransferase family 2 protein</fullName>
    </submittedName>
</protein>
<reference evidence="3 4" key="1">
    <citation type="submission" date="2019-06" db="EMBL/GenBank/DDBJ databases">
        <authorList>
            <person name="Li F."/>
        </authorList>
    </citation>
    <scope>NUCLEOTIDE SEQUENCE [LARGE SCALE GENOMIC DNA]</scope>
    <source>
        <strain evidence="3 4">10F1D-1</strain>
    </source>
</reference>
<evidence type="ECO:0000313" key="4">
    <source>
        <dbReference type="Proteomes" id="UP000316252"/>
    </source>
</evidence>
<feature type="transmembrane region" description="Helical" evidence="2">
    <location>
        <begin position="587"/>
        <end position="607"/>
    </location>
</feature>